<evidence type="ECO:0008006" key="5">
    <source>
        <dbReference type="Google" id="ProtNLM"/>
    </source>
</evidence>
<dbReference type="GO" id="GO:0015074">
    <property type="term" value="P:DNA integration"/>
    <property type="evidence" value="ECO:0007669"/>
    <property type="project" value="InterPro"/>
</dbReference>
<accession>A0A2A2TA25</accession>
<feature type="region of interest" description="Disordered" evidence="2">
    <location>
        <begin position="90"/>
        <end position="110"/>
    </location>
</feature>
<keyword evidence="4" id="KW-1185">Reference proteome</keyword>
<dbReference type="RefSeq" id="WP_095725004.1">
    <property type="nucleotide sequence ID" value="NZ_NTFS01000651.1"/>
</dbReference>
<dbReference type="InterPro" id="IPR013762">
    <property type="entry name" value="Integrase-like_cat_sf"/>
</dbReference>
<dbReference type="GO" id="GO:0006310">
    <property type="term" value="P:DNA recombination"/>
    <property type="evidence" value="ECO:0007669"/>
    <property type="project" value="UniProtKB-KW"/>
</dbReference>
<evidence type="ECO:0000313" key="3">
    <source>
        <dbReference type="EMBL" id="PAX45843.1"/>
    </source>
</evidence>
<dbReference type="AlphaFoldDB" id="A0A2A2TA25"/>
<gene>
    <name evidence="3" type="ORF">CK510_29535</name>
</gene>
<keyword evidence="1" id="KW-0233">DNA recombination</keyword>
<dbReference type="SUPFAM" id="SSF56349">
    <property type="entry name" value="DNA breaking-rejoining enzymes"/>
    <property type="match status" value="1"/>
</dbReference>
<evidence type="ECO:0000313" key="4">
    <source>
        <dbReference type="Proteomes" id="UP000218238"/>
    </source>
</evidence>
<protein>
    <recommendedName>
        <fullName evidence="5">Tyr recombinase domain-containing protein</fullName>
    </recommendedName>
</protein>
<dbReference type="Proteomes" id="UP000218238">
    <property type="component" value="Unassembled WGS sequence"/>
</dbReference>
<evidence type="ECO:0000256" key="2">
    <source>
        <dbReference type="SAM" id="MobiDB-lite"/>
    </source>
</evidence>
<dbReference type="OrthoDB" id="421803at2"/>
<organism evidence="3 4">
    <name type="scientific">Brunnivagina elsteri CCALA 953</name>
    <dbReference type="NCBI Taxonomy" id="987040"/>
    <lineage>
        <taxon>Bacteria</taxon>
        <taxon>Bacillati</taxon>
        <taxon>Cyanobacteriota</taxon>
        <taxon>Cyanophyceae</taxon>
        <taxon>Nostocales</taxon>
        <taxon>Calotrichaceae</taxon>
        <taxon>Brunnivagina</taxon>
    </lineage>
</organism>
<dbReference type="InterPro" id="IPR011010">
    <property type="entry name" value="DNA_brk_join_enz"/>
</dbReference>
<reference evidence="3 4" key="1">
    <citation type="submission" date="2017-08" db="EMBL/GenBank/DDBJ databases">
        <title>Draft genome sequence of filamentous cyanobacterium Calothrix elsteri CCALA 953.</title>
        <authorList>
            <person name="Gagunashvili A.N."/>
            <person name="Elster J."/>
            <person name="Andresson O.S."/>
        </authorList>
    </citation>
    <scope>NUCLEOTIDE SEQUENCE [LARGE SCALE GENOMIC DNA]</scope>
    <source>
        <strain evidence="3 4">CCALA 953</strain>
    </source>
</reference>
<evidence type="ECO:0000256" key="1">
    <source>
        <dbReference type="ARBA" id="ARBA00023172"/>
    </source>
</evidence>
<comment type="caution">
    <text evidence="3">The sequence shown here is derived from an EMBL/GenBank/DDBJ whole genome shotgun (WGS) entry which is preliminary data.</text>
</comment>
<dbReference type="GO" id="GO:0003677">
    <property type="term" value="F:DNA binding"/>
    <property type="evidence" value="ECO:0007669"/>
    <property type="project" value="InterPro"/>
</dbReference>
<dbReference type="EMBL" id="NTFS01000651">
    <property type="protein sequence ID" value="PAX45843.1"/>
    <property type="molecule type" value="Genomic_DNA"/>
</dbReference>
<dbReference type="Gene3D" id="1.10.443.10">
    <property type="entry name" value="Intergrase catalytic core"/>
    <property type="match status" value="1"/>
</dbReference>
<sequence>MLKVTPWTLLGLPRFLEAEGARYFKGMNLPFTLKDMRHAWAIRTLIFELDISWAARMMGHSVEIHSRVYHHWISQKQMLAAHNKAIANTSRPRPPIIEPSSPTFDHSQYTDEDDVFCLDGDLDS</sequence>
<proteinExistence type="predicted"/>
<name>A0A2A2TA25_9CYAN</name>